<evidence type="ECO:0000256" key="1">
    <source>
        <dbReference type="SAM" id="Coils"/>
    </source>
</evidence>
<name>A0A183T700_SCHSO</name>
<proteinExistence type="predicted"/>
<keyword evidence="1" id="KW-0175">Coiled coil</keyword>
<sequence>MRSNWKEILLQNSLPKSQLELSHRDDKFAAVEKQLGQMYSTRQSLQAQIQSLDEEVEQRRELRDRMPSLRELVEINQSLSKQVADAKAEKQSLQRELKRVIKAEVNRALDQVSYMHGEIAKSESEKTQLKMELSNLQFEIKTLASKASTEKEIEQITFKQREEAIIRERRDFERQVNEAQKCNEELKNSKEKEIGALQKELSTAQGVILSLRAEIEDLRRKVTDGNIRCLKLTEQHSCTVDSYKKKLNDLTEAKECRLKLNQQSRVQSTPIMSARHVQTETAQREDPVRWDAPARRGLAASPSIDSVSSLIGGSELWKEELKLLRDATQASLQLAQQELKKEREISSSQAATIRCLEEKIKTLITERAEETKAFSLALEDKVKQECSKAEQKFQKVLAKEKAETRRLATEAVRRSLGPQLLQYKKSAAQAQKTTRDLRRRLECFYDSVLKLTNKECRKLASVLQLDLERPSLLDTELVDIDNAGELVPTRSMEDDFSNSWEKSIATSMATQSAYISELSALVKQLRRQLKKTQVLNINPTVGTFINRATE</sequence>
<evidence type="ECO:0000313" key="2">
    <source>
        <dbReference type="EMBL" id="VDL98633.1"/>
    </source>
</evidence>
<feature type="coiled-coil region" evidence="1">
    <location>
        <begin position="42"/>
        <end position="221"/>
    </location>
</feature>
<evidence type="ECO:0000313" key="4">
    <source>
        <dbReference type="WBParaSite" id="SSLN_0001270501-mRNA-1"/>
    </source>
</evidence>
<dbReference type="OrthoDB" id="6276603at2759"/>
<organism evidence="4">
    <name type="scientific">Schistocephalus solidus</name>
    <name type="common">Tapeworm</name>
    <dbReference type="NCBI Taxonomy" id="70667"/>
    <lineage>
        <taxon>Eukaryota</taxon>
        <taxon>Metazoa</taxon>
        <taxon>Spiralia</taxon>
        <taxon>Lophotrochozoa</taxon>
        <taxon>Platyhelminthes</taxon>
        <taxon>Cestoda</taxon>
        <taxon>Eucestoda</taxon>
        <taxon>Diphyllobothriidea</taxon>
        <taxon>Diphyllobothriidae</taxon>
        <taxon>Schistocephalus</taxon>
    </lineage>
</organism>
<keyword evidence="3" id="KW-1185">Reference proteome</keyword>
<dbReference type="WBParaSite" id="SSLN_0001270501-mRNA-1">
    <property type="protein sequence ID" value="SSLN_0001270501-mRNA-1"/>
    <property type="gene ID" value="SSLN_0001270501"/>
</dbReference>
<evidence type="ECO:0000313" key="3">
    <source>
        <dbReference type="Proteomes" id="UP000275846"/>
    </source>
</evidence>
<accession>A0A183T700</accession>
<dbReference type="EMBL" id="UYSU01037133">
    <property type="protein sequence ID" value="VDL98633.1"/>
    <property type="molecule type" value="Genomic_DNA"/>
</dbReference>
<dbReference type="AlphaFoldDB" id="A0A183T700"/>
<protein>
    <submittedName>
        <fullName evidence="4">GRIP domain-containing protein</fullName>
    </submittedName>
</protein>
<dbReference type="Proteomes" id="UP000275846">
    <property type="component" value="Unassembled WGS sequence"/>
</dbReference>
<feature type="coiled-coil region" evidence="1">
    <location>
        <begin position="318"/>
        <end position="373"/>
    </location>
</feature>
<reference evidence="2 3" key="2">
    <citation type="submission" date="2018-11" db="EMBL/GenBank/DDBJ databases">
        <authorList>
            <consortium name="Pathogen Informatics"/>
        </authorList>
    </citation>
    <scope>NUCLEOTIDE SEQUENCE [LARGE SCALE GENOMIC DNA]</scope>
    <source>
        <strain evidence="2 3">NST_G2</strain>
    </source>
</reference>
<gene>
    <name evidence="2" type="ORF">SSLN_LOCUS12248</name>
</gene>
<reference evidence="4" key="1">
    <citation type="submission" date="2016-06" db="UniProtKB">
        <authorList>
            <consortium name="WormBaseParasite"/>
        </authorList>
    </citation>
    <scope>IDENTIFICATION</scope>
</reference>